<sequence>MQPPSAVNPVLTLSGEAAYGEFGPFLYTAMGASAAAVVVLVFAGLGAWWFPPGGALVAVLGTILSIVGLFSKRRYRYAALGTLPLHMGLFLLSYTRALS</sequence>
<proteinExistence type="predicted"/>
<keyword evidence="1" id="KW-0812">Transmembrane</keyword>
<feature type="transmembrane region" description="Helical" evidence="1">
    <location>
        <begin position="25"/>
        <end position="43"/>
    </location>
</feature>
<keyword evidence="3" id="KW-1185">Reference proteome</keyword>
<reference evidence="2 3" key="1">
    <citation type="submission" date="2019-02" db="EMBL/GenBank/DDBJ databases">
        <title>Planctomycetal bacteria perform biofilm scaping via a novel small molecule.</title>
        <authorList>
            <person name="Jeske O."/>
            <person name="Boedeker C."/>
            <person name="Wiegand S."/>
            <person name="Breitling P."/>
            <person name="Kallscheuer N."/>
            <person name="Jogler M."/>
            <person name="Rohde M."/>
            <person name="Petersen J."/>
            <person name="Medema M.H."/>
            <person name="Surup F."/>
            <person name="Jogler C."/>
        </authorList>
    </citation>
    <scope>NUCLEOTIDE SEQUENCE [LARGE SCALE GENOMIC DNA]</scope>
    <source>
        <strain evidence="2 3">Mal15</strain>
    </source>
</reference>
<dbReference type="AlphaFoldDB" id="A0A5B9MMS9"/>
<evidence type="ECO:0000313" key="2">
    <source>
        <dbReference type="EMBL" id="QEG01710.1"/>
    </source>
</evidence>
<feature type="transmembrane region" description="Helical" evidence="1">
    <location>
        <begin position="49"/>
        <end position="70"/>
    </location>
</feature>
<evidence type="ECO:0000313" key="3">
    <source>
        <dbReference type="Proteomes" id="UP000321353"/>
    </source>
</evidence>
<gene>
    <name evidence="2" type="ORF">Mal15_57880</name>
</gene>
<feature type="transmembrane region" description="Helical" evidence="1">
    <location>
        <begin position="77"/>
        <end position="95"/>
    </location>
</feature>
<evidence type="ECO:0000256" key="1">
    <source>
        <dbReference type="SAM" id="Phobius"/>
    </source>
</evidence>
<dbReference type="KEGG" id="smam:Mal15_57880"/>
<keyword evidence="1" id="KW-0472">Membrane</keyword>
<dbReference type="Proteomes" id="UP000321353">
    <property type="component" value="Chromosome"/>
</dbReference>
<organism evidence="2 3">
    <name type="scientific">Stieleria maiorica</name>
    <dbReference type="NCBI Taxonomy" id="2795974"/>
    <lineage>
        <taxon>Bacteria</taxon>
        <taxon>Pseudomonadati</taxon>
        <taxon>Planctomycetota</taxon>
        <taxon>Planctomycetia</taxon>
        <taxon>Pirellulales</taxon>
        <taxon>Pirellulaceae</taxon>
        <taxon>Stieleria</taxon>
    </lineage>
</organism>
<keyword evidence="1" id="KW-1133">Transmembrane helix</keyword>
<protein>
    <submittedName>
        <fullName evidence="2">Uncharacterized protein</fullName>
    </submittedName>
</protein>
<name>A0A5B9MMS9_9BACT</name>
<dbReference type="EMBL" id="CP036264">
    <property type="protein sequence ID" value="QEG01710.1"/>
    <property type="molecule type" value="Genomic_DNA"/>
</dbReference>
<accession>A0A5B9MMS9</accession>